<dbReference type="EMBL" id="ML213527">
    <property type="protein sequence ID" value="TFK46884.1"/>
    <property type="molecule type" value="Genomic_DNA"/>
</dbReference>
<dbReference type="PANTHER" id="PTHR10783:SF103">
    <property type="entry name" value="SOLUTE CARRIER FAMILY 53 MEMBER 1"/>
    <property type="match status" value="1"/>
</dbReference>
<feature type="compositionally biased region" description="Basic and acidic residues" evidence="2">
    <location>
        <begin position="80"/>
        <end position="106"/>
    </location>
</feature>
<dbReference type="GO" id="GO:0006817">
    <property type="term" value="P:phosphate ion transport"/>
    <property type="evidence" value="ECO:0007669"/>
    <property type="project" value="TreeGrafter"/>
</dbReference>
<dbReference type="OrthoDB" id="9970435at2759"/>
<reference evidence="4 5" key="1">
    <citation type="journal article" date="2019" name="Nat. Ecol. Evol.">
        <title>Megaphylogeny resolves global patterns of mushroom evolution.</title>
        <authorList>
            <person name="Varga T."/>
            <person name="Krizsan K."/>
            <person name="Foldi C."/>
            <person name="Dima B."/>
            <person name="Sanchez-Garcia M."/>
            <person name="Sanchez-Ramirez S."/>
            <person name="Szollosi G.J."/>
            <person name="Szarkandi J.G."/>
            <person name="Papp V."/>
            <person name="Albert L."/>
            <person name="Andreopoulos W."/>
            <person name="Angelini C."/>
            <person name="Antonin V."/>
            <person name="Barry K.W."/>
            <person name="Bougher N.L."/>
            <person name="Buchanan P."/>
            <person name="Buyck B."/>
            <person name="Bense V."/>
            <person name="Catcheside P."/>
            <person name="Chovatia M."/>
            <person name="Cooper J."/>
            <person name="Damon W."/>
            <person name="Desjardin D."/>
            <person name="Finy P."/>
            <person name="Geml J."/>
            <person name="Haridas S."/>
            <person name="Hughes K."/>
            <person name="Justo A."/>
            <person name="Karasinski D."/>
            <person name="Kautmanova I."/>
            <person name="Kiss B."/>
            <person name="Kocsube S."/>
            <person name="Kotiranta H."/>
            <person name="LaButti K.M."/>
            <person name="Lechner B.E."/>
            <person name="Liimatainen K."/>
            <person name="Lipzen A."/>
            <person name="Lukacs Z."/>
            <person name="Mihaltcheva S."/>
            <person name="Morgado L.N."/>
            <person name="Niskanen T."/>
            <person name="Noordeloos M.E."/>
            <person name="Ohm R.A."/>
            <person name="Ortiz-Santana B."/>
            <person name="Ovrebo C."/>
            <person name="Racz N."/>
            <person name="Riley R."/>
            <person name="Savchenko A."/>
            <person name="Shiryaev A."/>
            <person name="Soop K."/>
            <person name="Spirin V."/>
            <person name="Szebenyi C."/>
            <person name="Tomsovsky M."/>
            <person name="Tulloss R.E."/>
            <person name="Uehling J."/>
            <person name="Grigoriev I.V."/>
            <person name="Vagvolgyi C."/>
            <person name="Papp T."/>
            <person name="Martin F.M."/>
            <person name="Miettinen O."/>
            <person name="Hibbett D.S."/>
            <person name="Nagy L.G."/>
        </authorList>
    </citation>
    <scope>NUCLEOTIDE SEQUENCE [LARGE SCALE GENOMIC DNA]</scope>
    <source>
        <strain evidence="4 5">OMC1185</strain>
    </source>
</reference>
<dbReference type="STRING" id="5364.A0A5C3MNL9"/>
<feature type="coiled-coil region" evidence="1">
    <location>
        <begin position="28"/>
        <end position="58"/>
    </location>
</feature>
<dbReference type="AlphaFoldDB" id="A0A5C3MNL9"/>
<dbReference type="GO" id="GO:0000822">
    <property type="term" value="F:inositol hexakisphosphate binding"/>
    <property type="evidence" value="ECO:0007669"/>
    <property type="project" value="TreeGrafter"/>
</dbReference>
<evidence type="ECO:0000313" key="4">
    <source>
        <dbReference type="EMBL" id="TFK46884.1"/>
    </source>
</evidence>
<evidence type="ECO:0000256" key="1">
    <source>
        <dbReference type="SAM" id="Coils"/>
    </source>
</evidence>
<dbReference type="CDD" id="cd14475">
    <property type="entry name" value="SPX_SYG1_like"/>
    <property type="match status" value="1"/>
</dbReference>
<evidence type="ECO:0000256" key="2">
    <source>
        <dbReference type="SAM" id="MobiDB-lite"/>
    </source>
</evidence>
<organism evidence="4 5">
    <name type="scientific">Heliocybe sulcata</name>
    <dbReference type="NCBI Taxonomy" id="5364"/>
    <lineage>
        <taxon>Eukaryota</taxon>
        <taxon>Fungi</taxon>
        <taxon>Dikarya</taxon>
        <taxon>Basidiomycota</taxon>
        <taxon>Agaricomycotina</taxon>
        <taxon>Agaricomycetes</taxon>
        <taxon>Gloeophyllales</taxon>
        <taxon>Gloeophyllaceae</taxon>
        <taxon>Heliocybe</taxon>
    </lineage>
</organism>
<gene>
    <name evidence="4" type="ORF">OE88DRAFT_872375</name>
</gene>
<keyword evidence="1" id="KW-0175">Coiled coil</keyword>
<name>A0A5C3MNL9_9AGAM</name>
<feature type="region of interest" description="Disordered" evidence="2">
    <location>
        <begin position="80"/>
        <end position="133"/>
    </location>
</feature>
<dbReference type="GO" id="GO:0005794">
    <property type="term" value="C:Golgi apparatus"/>
    <property type="evidence" value="ECO:0007669"/>
    <property type="project" value="TreeGrafter"/>
</dbReference>
<accession>A0A5C3MNL9</accession>
<evidence type="ECO:0000259" key="3">
    <source>
        <dbReference type="PROSITE" id="PS51382"/>
    </source>
</evidence>
<dbReference type="PANTHER" id="PTHR10783">
    <property type="entry name" value="XENOTROPIC AND POLYTROPIC RETROVIRUS RECEPTOR 1-RELATED"/>
    <property type="match status" value="1"/>
</dbReference>
<dbReference type="Pfam" id="PF03105">
    <property type="entry name" value="SPX"/>
    <property type="match status" value="1"/>
</dbReference>
<feature type="compositionally biased region" description="Basic and acidic residues" evidence="2">
    <location>
        <begin position="116"/>
        <end position="133"/>
    </location>
</feature>
<dbReference type="Proteomes" id="UP000305948">
    <property type="component" value="Unassembled WGS sequence"/>
</dbReference>
<proteinExistence type="predicted"/>
<evidence type="ECO:0000313" key="5">
    <source>
        <dbReference type="Proteomes" id="UP000305948"/>
    </source>
</evidence>
<dbReference type="GO" id="GO:0016036">
    <property type="term" value="P:cellular response to phosphate starvation"/>
    <property type="evidence" value="ECO:0007669"/>
    <property type="project" value="TreeGrafter"/>
</dbReference>
<sequence length="277" mass="31516">MLSPVEMQYFEKLDSELTKIENFYLDREKDAKTRTVALKEQLQELKDHRKLFHQAQAANGPAQRLKAALPEINLRWTRTKSGEKNVNAERRDSGEKSAGEGSDSEKTLAAQPVTAEPKKTLNGETRESKLDSVKHNPEDYQHAKKKLKKAVLEHYRALELLNNYRILNLTGFRKALKKFEKVTRIPAQQAYMEEKVEPSAFASGGKTVDGMMREMEELFAARFERGDKKKALERLRTGSRVKSHHFSTFRSGLAIGLAIPALVSGLYLSEYASRLHV</sequence>
<dbReference type="GO" id="GO:0005886">
    <property type="term" value="C:plasma membrane"/>
    <property type="evidence" value="ECO:0007669"/>
    <property type="project" value="TreeGrafter"/>
</dbReference>
<feature type="domain" description="SPX" evidence="3">
    <location>
        <begin position="1"/>
        <end position="193"/>
    </location>
</feature>
<protein>
    <recommendedName>
        <fullName evidence="3">SPX domain-containing protein</fullName>
    </recommendedName>
</protein>
<keyword evidence="5" id="KW-1185">Reference proteome</keyword>
<dbReference type="PROSITE" id="PS51382">
    <property type="entry name" value="SPX"/>
    <property type="match status" value="1"/>
</dbReference>
<dbReference type="InterPro" id="IPR004331">
    <property type="entry name" value="SPX_dom"/>
</dbReference>